<evidence type="ECO:0000256" key="1">
    <source>
        <dbReference type="SAM" id="MobiDB-lite"/>
    </source>
</evidence>
<keyword evidence="3" id="KW-1185">Reference proteome</keyword>
<sequence length="106" mass="11490">MYIDSKTARKKKRTTRLGGTFFFEGAVAIVCARRHPLSARGAVKGHIIANNKKPMAERELCVCVCVCVCARSSITRKQQRAAQDNSPNTQPAPNGKPVLTGHAANL</sequence>
<gene>
    <name evidence="2" type="ORF">OUZ56_013704</name>
</gene>
<feature type="region of interest" description="Disordered" evidence="1">
    <location>
        <begin position="77"/>
        <end position="106"/>
    </location>
</feature>
<name>A0ABQ9Z6P8_9CRUS</name>
<comment type="caution">
    <text evidence="2">The sequence shown here is derived from an EMBL/GenBank/DDBJ whole genome shotgun (WGS) entry which is preliminary data.</text>
</comment>
<proteinExistence type="predicted"/>
<reference evidence="2 3" key="1">
    <citation type="journal article" date="2023" name="Nucleic Acids Res.">
        <title>The hologenome of Daphnia magna reveals possible DNA methylation and microbiome-mediated evolution of the host genome.</title>
        <authorList>
            <person name="Chaturvedi A."/>
            <person name="Li X."/>
            <person name="Dhandapani V."/>
            <person name="Marshall H."/>
            <person name="Kissane S."/>
            <person name="Cuenca-Cambronero M."/>
            <person name="Asole G."/>
            <person name="Calvet F."/>
            <person name="Ruiz-Romero M."/>
            <person name="Marangio P."/>
            <person name="Guigo R."/>
            <person name="Rago D."/>
            <person name="Mirbahai L."/>
            <person name="Eastwood N."/>
            <person name="Colbourne J.K."/>
            <person name="Zhou J."/>
            <person name="Mallon E."/>
            <person name="Orsini L."/>
        </authorList>
    </citation>
    <scope>NUCLEOTIDE SEQUENCE [LARGE SCALE GENOMIC DNA]</scope>
    <source>
        <strain evidence="2">LRV0_1</strain>
    </source>
</reference>
<accession>A0ABQ9Z6P8</accession>
<evidence type="ECO:0000313" key="2">
    <source>
        <dbReference type="EMBL" id="KAK4008568.1"/>
    </source>
</evidence>
<protein>
    <submittedName>
        <fullName evidence="2">Uncharacterized protein</fullName>
    </submittedName>
</protein>
<evidence type="ECO:0000313" key="3">
    <source>
        <dbReference type="Proteomes" id="UP001234178"/>
    </source>
</evidence>
<dbReference type="Proteomes" id="UP001234178">
    <property type="component" value="Unassembled WGS sequence"/>
</dbReference>
<feature type="compositionally biased region" description="Polar residues" evidence="1">
    <location>
        <begin position="77"/>
        <end position="92"/>
    </location>
</feature>
<dbReference type="EMBL" id="JAOYFB010000002">
    <property type="protein sequence ID" value="KAK4008568.1"/>
    <property type="molecule type" value="Genomic_DNA"/>
</dbReference>
<organism evidence="2 3">
    <name type="scientific">Daphnia magna</name>
    <dbReference type="NCBI Taxonomy" id="35525"/>
    <lineage>
        <taxon>Eukaryota</taxon>
        <taxon>Metazoa</taxon>
        <taxon>Ecdysozoa</taxon>
        <taxon>Arthropoda</taxon>
        <taxon>Crustacea</taxon>
        <taxon>Branchiopoda</taxon>
        <taxon>Diplostraca</taxon>
        <taxon>Cladocera</taxon>
        <taxon>Anomopoda</taxon>
        <taxon>Daphniidae</taxon>
        <taxon>Daphnia</taxon>
    </lineage>
</organism>